<evidence type="ECO:0000313" key="10">
    <source>
        <dbReference type="EMBL" id="GAA2417536.1"/>
    </source>
</evidence>
<feature type="compositionally biased region" description="Low complexity" evidence="7">
    <location>
        <begin position="256"/>
        <end position="284"/>
    </location>
</feature>
<keyword evidence="3" id="KW-1003">Cell membrane</keyword>
<dbReference type="InterPro" id="IPR051311">
    <property type="entry name" value="DedA_domain"/>
</dbReference>
<keyword evidence="11" id="KW-1185">Reference proteome</keyword>
<keyword evidence="6 8" id="KW-0472">Membrane</keyword>
<evidence type="ECO:0000313" key="11">
    <source>
        <dbReference type="Proteomes" id="UP001501231"/>
    </source>
</evidence>
<feature type="compositionally biased region" description="Basic and acidic residues" evidence="7">
    <location>
        <begin position="236"/>
        <end position="246"/>
    </location>
</feature>
<keyword evidence="4 8" id="KW-0812">Transmembrane</keyword>
<feature type="transmembrane region" description="Helical" evidence="8">
    <location>
        <begin position="159"/>
        <end position="183"/>
    </location>
</feature>
<evidence type="ECO:0000256" key="4">
    <source>
        <dbReference type="ARBA" id="ARBA00022692"/>
    </source>
</evidence>
<comment type="subcellular location">
    <subcellularLocation>
        <location evidence="1">Cell membrane</location>
        <topology evidence="1">Multi-pass membrane protein</topology>
    </subcellularLocation>
</comment>
<proteinExistence type="inferred from homology"/>
<feature type="transmembrane region" description="Helical" evidence="8">
    <location>
        <begin position="73"/>
        <end position="95"/>
    </location>
</feature>
<protein>
    <recommendedName>
        <fullName evidence="9">VTT domain-containing protein</fullName>
    </recommendedName>
</protein>
<name>A0ABN3IYM7_9ACTN</name>
<dbReference type="InterPro" id="IPR032816">
    <property type="entry name" value="VTT_dom"/>
</dbReference>
<reference evidence="10 11" key="1">
    <citation type="journal article" date="2019" name="Int. J. Syst. Evol. Microbiol.">
        <title>The Global Catalogue of Microorganisms (GCM) 10K type strain sequencing project: providing services to taxonomists for standard genome sequencing and annotation.</title>
        <authorList>
            <consortium name="The Broad Institute Genomics Platform"/>
            <consortium name="The Broad Institute Genome Sequencing Center for Infectious Disease"/>
            <person name="Wu L."/>
            <person name="Ma J."/>
        </authorList>
    </citation>
    <scope>NUCLEOTIDE SEQUENCE [LARGE SCALE GENOMIC DNA]</scope>
    <source>
        <strain evidence="10 11">JCM 3325</strain>
    </source>
</reference>
<keyword evidence="5 8" id="KW-1133">Transmembrane helix</keyword>
<dbReference type="PANTHER" id="PTHR42709">
    <property type="entry name" value="ALKALINE PHOSPHATASE LIKE PROTEIN"/>
    <property type="match status" value="1"/>
</dbReference>
<gene>
    <name evidence="10" type="ORF">GCM10010191_30200</name>
</gene>
<feature type="transmembrane region" description="Helical" evidence="8">
    <location>
        <begin position="195"/>
        <end position="214"/>
    </location>
</feature>
<evidence type="ECO:0000256" key="5">
    <source>
        <dbReference type="ARBA" id="ARBA00022989"/>
    </source>
</evidence>
<evidence type="ECO:0000256" key="3">
    <source>
        <dbReference type="ARBA" id="ARBA00022475"/>
    </source>
</evidence>
<evidence type="ECO:0000256" key="2">
    <source>
        <dbReference type="ARBA" id="ARBA00010792"/>
    </source>
</evidence>
<feature type="compositionally biased region" description="Low complexity" evidence="7">
    <location>
        <begin position="295"/>
        <end position="306"/>
    </location>
</feature>
<evidence type="ECO:0000256" key="6">
    <source>
        <dbReference type="ARBA" id="ARBA00023136"/>
    </source>
</evidence>
<evidence type="ECO:0000256" key="1">
    <source>
        <dbReference type="ARBA" id="ARBA00004651"/>
    </source>
</evidence>
<dbReference type="Proteomes" id="UP001501231">
    <property type="component" value="Unassembled WGS sequence"/>
</dbReference>
<dbReference type="EMBL" id="BAAARW010000011">
    <property type="protein sequence ID" value="GAA2417536.1"/>
    <property type="molecule type" value="Genomic_DNA"/>
</dbReference>
<accession>A0ABN3IYM7</accession>
<organism evidence="10 11">
    <name type="scientific">Actinomadura vinacea</name>
    <dbReference type="NCBI Taxonomy" id="115336"/>
    <lineage>
        <taxon>Bacteria</taxon>
        <taxon>Bacillati</taxon>
        <taxon>Actinomycetota</taxon>
        <taxon>Actinomycetes</taxon>
        <taxon>Streptosporangiales</taxon>
        <taxon>Thermomonosporaceae</taxon>
        <taxon>Actinomadura</taxon>
    </lineage>
</organism>
<comment type="similarity">
    <text evidence="2">Belongs to the DedA family.</text>
</comment>
<feature type="domain" description="VTT" evidence="9">
    <location>
        <begin position="53"/>
        <end position="180"/>
    </location>
</feature>
<feature type="compositionally biased region" description="Gly residues" evidence="7">
    <location>
        <begin position="285"/>
        <end position="294"/>
    </location>
</feature>
<dbReference type="PANTHER" id="PTHR42709:SF6">
    <property type="entry name" value="UNDECAPRENYL PHOSPHATE TRANSPORTER A"/>
    <property type="match status" value="1"/>
</dbReference>
<feature type="region of interest" description="Disordered" evidence="7">
    <location>
        <begin position="223"/>
        <end position="316"/>
    </location>
</feature>
<dbReference type="Pfam" id="PF09335">
    <property type="entry name" value="VTT_dom"/>
    <property type="match status" value="1"/>
</dbReference>
<comment type="caution">
    <text evidence="10">The sequence shown here is derived from an EMBL/GenBank/DDBJ whole genome shotgun (WGS) entry which is preliminary data.</text>
</comment>
<evidence type="ECO:0000256" key="8">
    <source>
        <dbReference type="SAM" id="Phobius"/>
    </source>
</evidence>
<evidence type="ECO:0000256" key="7">
    <source>
        <dbReference type="SAM" id="MobiDB-lite"/>
    </source>
</evidence>
<evidence type="ECO:0000259" key="9">
    <source>
        <dbReference type="Pfam" id="PF09335"/>
    </source>
</evidence>
<sequence length="316" mass="33342">MGMISTTITAAAAATGGEAPAGGIAGWATDLMEKLGALGAGLAIALENIFPPLPSEVILPLAGFTAAQGKMNLVAALVCTTLGSVIGALALYGIGAGIGRDRIRRIVDRLPLVKLEDLDKTEAWFNRHGTKAVFFGRMIPIFRSLISVPAGVERMPLPVFLLFTTLGSAIWNTAFVMAGYGLGDQWHKVEEYVGVYSKIVLAVAAVAALAFVALRVVKSRRKAGAGAQDSAGTQDTRVDPLPDVHQHYANPHQHGHQQAYGGQQQPQQGHGQQPPQGYGQQPPQGYGGQPGQGYGQPHQQGYGQYGTRNNESDRIG</sequence>